<dbReference type="Pfam" id="PF18139">
    <property type="entry name" value="LSDAT_euk"/>
    <property type="match status" value="1"/>
</dbReference>
<dbReference type="AlphaFoldDB" id="A0A8C4NCI5"/>
<evidence type="ECO:0000256" key="2">
    <source>
        <dbReference type="ARBA" id="ARBA00022448"/>
    </source>
</evidence>
<dbReference type="GO" id="GO:0030001">
    <property type="term" value="P:metal ion transport"/>
    <property type="evidence" value="ECO:0007669"/>
    <property type="project" value="TreeGrafter"/>
</dbReference>
<evidence type="ECO:0000256" key="6">
    <source>
        <dbReference type="ARBA" id="ARBA00023136"/>
    </source>
</evidence>
<dbReference type="InterPro" id="IPR005821">
    <property type="entry name" value="Ion_trans_dom"/>
</dbReference>
<proteinExistence type="predicted"/>
<evidence type="ECO:0000313" key="13">
    <source>
        <dbReference type="Proteomes" id="UP000694388"/>
    </source>
</evidence>
<name>A0A8C4NCI5_EPTBU</name>
<reference evidence="12" key="2">
    <citation type="submission" date="2025-09" db="UniProtKB">
        <authorList>
            <consortium name="Ensembl"/>
        </authorList>
    </citation>
    <scope>IDENTIFICATION</scope>
</reference>
<keyword evidence="6 8" id="KW-0472">Membrane</keyword>
<evidence type="ECO:0000313" key="12">
    <source>
        <dbReference type="Ensembl" id="ENSEBUP00000005704.1"/>
    </source>
</evidence>
<dbReference type="GO" id="GO:0005261">
    <property type="term" value="F:monoatomic cation channel activity"/>
    <property type="evidence" value="ECO:0007669"/>
    <property type="project" value="TreeGrafter"/>
</dbReference>
<keyword evidence="2" id="KW-0813">Transport</keyword>
<feature type="domain" description="TRPM-like" evidence="11">
    <location>
        <begin position="320"/>
        <end position="392"/>
    </location>
</feature>
<feature type="domain" description="TRPM SLOG" evidence="10">
    <location>
        <begin position="129"/>
        <end position="287"/>
    </location>
</feature>
<keyword evidence="4 8" id="KW-1133">Transmembrane helix</keyword>
<evidence type="ECO:0000256" key="7">
    <source>
        <dbReference type="ARBA" id="ARBA00023303"/>
    </source>
</evidence>
<dbReference type="PANTHER" id="PTHR13800:SF2">
    <property type="entry name" value="TRANSIENT RECEPTOR POTENTIAL CATION CHANNEL SUBFAMILY M MEMBER 2"/>
    <property type="match status" value="1"/>
</dbReference>
<evidence type="ECO:0000256" key="4">
    <source>
        <dbReference type="ARBA" id="ARBA00022989"/>
    </source>
</evidence>
<evidence type="ECO:0000259" key="9">
    <source>
        <dbReference type="Pfam" id="PF00520"/>
    </source>
</evidence>
<dbReference type="PANTHER" id="PTHR13800">
    <property type="entry name" value="TRANSIENT RECEPTOR POTENTIAL CATION CHANNEL, SUBFAMILY M, MEMBER 6"/>
    <property type="match status" value="1"/>
</dbReference>
<evidence type="ECO:0000256" key="8">
    <source>
        <dbReference type="SAM" id="Phobius"/>
    </source>
</evidence>
<keyword evidence="13" id="KW-1185">Reference proteome</keyword>
<dbReference type="Proteomes" id="UP000694388">
    <property type="component" value="Unplaced"/>
</dbReference>
<feature type="transmembrane region" description="Helical" evidence="8">
    <location>
        <begin position="670"/>
        <end position="689"/>
    </location>
</feature>
<evidence type="ECO:0000259" key="11">
    <source>
        <dbReference type="Pfam" id="PF25508"/>
    </source>
</evidence>
<keyword evidence="3 8" id="KW-0812">Transmembrane</keyword>
<feature type="transmembrane region" description="Helical" evidence="8">
    <location>
        <begin position="540"/>
        <end position="563"/>
    </location>
</feature>
<organism evidence="12 13">
    <name type="scientific">Eptatretus burgeri</name>
    <name type="common">Inshore hagfish</name>
    <dbReference type="NCBI Taxonomy" id="7764"/>
    <lineage>
        <taxon>Eukaryota</taxon>
        <taxon>Metazoa</taxon>
        <taxon>Chordata</taxon>
        <taxon>Craniata</taxon>
        <taxon>Vertebrata</taxon>
        <taxon>Cyclostomata</taxon>
        <taxon>Myxini</taxon>
        <taxon>Myxiniformes</taxon>
        <taxon>Myxinidae</taxon>
        <taxon>Eptatretinae</taxon>
        <taxon>Eptatretus</taxon>
    </lineage>
</organism>
<feature type="domain" description="Ion transport" evidence="9">
    <location>
        <begin position="556"/>
        <end position="733"/>
    </location>
</feature>
<evidence type="ECO:0000259" key="10">
    <source>
        <dbReference type="Pfam" id="PF18139"/>
    </source>
</evidence>
<evidence type="ECO:0000256" key="1">
    <source>
        <dbReference type="ARBA" id="ARBA00004141"/>
    </source>
</evidence>
<dbReference type="GO" id="GO:0005886">
    <property type="term" value="C:plasma membrane"/>
    <property type="evidence" value="ECO:0007669"/>
    <property type="project" value="TreeGrafter"/>
</dbReference>
<evidence type="ECO:0000256" key="5">
    <source>
        <dbReference type="ARBA" id="ARBA00023065"/>
    </source>
</evidence>
<accession>A0A8C4NCI5</accession>
<feature type="domain" description="TRPM-like" evidence="11">
    <location>
        <begin position="424"/>
        <end position="458"/>
    </location>
</feature>
<dbReference type="Pfam" id="PF25508">
    <property type="entry name" value="TRPM2"/>
    <property type="match status" value="2"/>
</dbReference>
<dbReference type="InterPro" id="IPR057366">
    <property type="entry name" value="TRPM-like"/>
</dbReference>
<dbReference type="Ensembl" id="ENSEBUT00000006147.1">
    <property type="protein sequence ID" value="ENSEBUP00000005704.1"/>
    <property type="gene ID" value="ENSEBUG00000003841.1"/>
</dbReference>
<dbReference type="InterPro" id="IPR041491">
    <property type="entry name" value="TRPM_SLOG"/>
</dbReference>
<keyword evidence="7" id="KW-0407">Ion channel</keyword>
<feature type="transmembrane region" description="Helical" evidence="8">
    <location>
        <begin position="625"/>
        <end position="650"/>
    </location>
</feature>
<dbReference type="GeneTree" id="ENSGT00940000168216"/>
<comment type="subcellular location">
    <subcellularLocation>
        <location evidence="1">Membrane</location>
        <topology evidence="1">Multi-pass membrane protein</topology>
    </subcellularLocation>
</comment>
<protein>
    <recommendedName>
        <fullName evidence="14">TRPM SLOG domain-containing protein</fullName>
    </recommendedName>
</protein>
<dbReference type="InterPro" id="IPR050927">
    <property type="entry name" value="TRPM"/>
</dbReference>
<reference evidence="12" key="1">
    <citation type="submission" date="2025-08" db="UniProtKB">
        <authorList>
            <consortium name="Ensembl"/>
        </authorList>
    </citation>
    <scope>IDENTIFICATION</scope>
</reference>
<keyword evidence="5" id="KW-0406">Ion transport</keyword>
<evidence type="ECO:0000256" key="3">
    <source>
        <dbReference type="ARBA" id="ARBA00022692"/>
    </source>
</evidence>
<dbReference type="Pfam" id="PF00520">
    <property type="entry name" value="Ion_trans"/>
    <property type="match status" value="1"/>
</dbReference>
<evidence type="ECO:0008006" key="14">
    <source>
        <dbReference type="Google" id="ProtNLM"/>
    </source>
</evidence>
<sequence length="843" mass="95032">MVPSQPRLDVGKLRDETVAKEFANRLSGHLGGLGAFGGPEELWNAFKTTVLDVAGGCLGTHRRAKKNFVSQGTLDTIDQSRRARLNGRAELFRELRHKTARALRVDKEAYVRGICEGVEHHLWTGDSRPFIRVKNDTCPAVLYDFVTKHWKLGEPNLVISVTGGIVDSQMNPTLKEVFKRGLIKVARNPGVWIITDGINCGVTKVVGEAVRDYEISRRSQQSQQSNVVTIGVATCGVLDKERDCARYDVDELHGHLPCLDSYHSHFILVDNGTTGQDGVEIELRVTVNPPILILDWKSLTGEAVIYSHHCLCLSSFSFQCLDKPMHTALVNNRYQFVQLFLDHGLVLKELFINKRHLEELYQNHPNPDLLLKIMPAKTQEASASRNDCDQSVVIRQILEDLRDNQSHSNDGEGLEVNPFLIKMRNRAMELLMQPLDKWGGSTCLELAYNAVAKDFFAHCGVQNLLTQIWCGEMSDTVLVEVCALRCTVPVFLCSAGFIGCLSKAGISHSGSHGPNCFVVSVVRRKTAPRDYGCAKSWIHFWNAPITIFLTNLASELIFLYIYASVILTDMHPWPTGPGLLEIFLYTWLVAFITEELKQVCLGSLKGGIVVPQPIFWNKLDVLTSVLIVVGTACRYVVIFLNFVILCVRLLHIFTISKILGPKIIIVKKMVEDLVFFLFLLTLSMFAYGVSTQSLLIHNDKRVHFVLRGIFYRPYLILFGEVSDSIHGTYTNSTQNKSWQGSAISDCSFPCLFLHSFTFQMVHDNNDKVWKYQRYELVHEYISKSAWPPPINIISHVFQLVKCCCRLKISRKLASYYRIKALCTSTDYLFPPPNSSRPTFALLP</sequence>
<feature type="transmembrane region" description="Helical" evidence="8">
    <location>
        <begin position="575"/>
        <end position="593"/>
    </location>
</feature>